<dbReference type="Proteomes" id="UP001597058">
    <property type="component" value="Unassembled WGS sequence"/>
</dbReference>
<protein>
    <submittedName>
        <fullName evidence="1">DUF6093 family protein</fullName>
    </submittedName>
</protein>
<name>A0ABW3XLF1_9ACTN</name>
<dbReference type="InterPro" id="IPR046075">
    <property type="entry name" value="DUF6093"/>
</dbReference>
<gene>
    <name evidence="1" type="ORF">ACFQ5X_24700</name>
</gene>
<keyword evidence="2" id="KW-1185">Reference proteome</keyword>
<organism evidence="1 2">
    <name type="scientific">Streptomyces kaempferi</name>
    <dbReference type="NCBI Taxonomy" id="333725"/>
    <lineage>
        <taxon>Bacteria</taxon>
        <taxon>Bacillati</taxon>
        <taxon>Actinomycetota</taxon>
        <taxon>Actinomycetes</taxon>
        <taxon>Kitasatosporales</taxon>
        <taxon>Streptomycetaceae</taxon>
        <taxon>Streptomyces</taxon>
    </lineage>
</organism>
<accession>A0ABW3XLF1</accession>
<sequence>MTAIDIQPLLAAGRAAHDQLLVDTCTISRAGEPVLDRDTSVLTPGPSTVLYSGPCRLKPQRVPRDEDAAERLTVVARYELALPFASVATDDLQVGDTVTITASGDTRLVARPFAVMAVDFSSTATAWRMTVQDDT</sequence>
<dbReference type="RefSeq" id="WP_381328699.1">
    <property type="nucleotide sequence ID" value="NZ_JBHTMM010000033.1"/>
</dbReference>
<dbReference type="Pfam" id="PF19586">
    <property type="entry name" value="DUF6093"/>
    <property type="match status" value="1"/>
</dbReference>
<comment type="caution">
    <text evidence="1">The sequence shown here is derived from an EMBL/GenBank/DDBJ whole genome shotgun (WGS) entry which is preliminary data.</text>
</comment>
<evidence type="ECO:0000313" key="2">
    <source>
        <dbReference type="Proteomes" id="UP001597058"/>
    </source>
</evidence>
<evidence type="ECO:0000313" key="1">
    <source>
        <dbReference type="EMBL" id="MFD1309043.1"/>
    </source>
</evidence>
<proteinExistence type="predicted"/>
<reference evidence="2" key="1">
    <citation type="journal article" date="2019" name="Int. J. Syst. Evol. Microbiol.">
        <title>The Global Catalogue of Microorganisms (GCM) 10K type strain sequencing project: providing services to taxonomists for standard genome sequencing and annotation.</title>
        <authorList>
            <consortium name="The Broad Institute Genomics Platform"/>
            <consortium name="The Broad Institute Genome Sequencing Center for Infectious Disease"/>
            <person name="Wu L."/>
            <person name="Ma J."/>
        </authorList>
    </citation>
    <scope>NUCLEOTIDE SEQUENCE [LARGE SCALE GENOMIC DNA]</scope>
    <source>
        <strain evidence="2">CGMCC 4.7020</strain>
    </source>
</reference>
<dbReference type="EMBL" id="JBHTMM010000033">
    <property type="protein sequence ID" value="MFD1309043.1"/>
    <property type="molecule type" value="Genomic_DNA"/>
</dbReference>